<dbReference type="AlphaFoldDB" id="A0A9X2P8S9"/>
<gene>
    <name evidence="1" type="ORF">NVS89_04450</name>
</gene>
<comment type="caution">
    <text evidence="1">The sequence shown here is derived from an EMBL/GenBank/DDBJ whole genome shotgun (WGS) entry which is preliminary data.</text>
</comment>
<sequence length="100" mass="11179">MNTSDILPLADLKADLRIDFDDDDTLLGGKLEAARRHVEAWCGPLEDFADGVPADLIEAMKLLAGHLYENREATYAGQGEVTEVPFGFHDLIGPYRKWEF</sequence>
<reference evidence="1" key="1">
    <citation type="submission" date="2022-08" db="EMBL/GenBank/DDBJ databases">
        <authorList>
            <person name="Li F."/>
        </authorList>
    </citation>
    <scope>NUCLEOTIDE SEQUENCE</scope>
    <source>
        <strain evidence="1">MQZ15Z-1</strain>
    </source>
</reference>
<evidence type="ECO:0000313" key="2">
    <source>
        <dbReference type="Proteomes" id="UP001151088"/>
    </source>
</evidence>
<dbReference type="Proteomes" id="UP001151088">
    <property type="component" value="Unassembled WGS sequence"/>
</dbReference>
<accession>A0A9X2P8S9</accession>
<organism evidence="1 2">
    <name type="scientific">Ancylobacter mangrovi</name>
    <dbReference type="NCBI Taxonomy" id="2972472"/>
    <lineage>
        <taxon>Bacteria</taxon>
        <taxon>Pseudomonadati</taxon>
        <taxon>Pseudomonadota</taxon>
        <taxon>Alphaproteobacteria</taxon>
        <taxon>Hyphomicrobiales</taxon>
        <taxon>Xanthobacteraceae</taxon>
        <taxon>Ancylobacter</taxon>
    </lineage>
</organism>
<name>A0A9X2P8S9_9HYPH</name>
<dbReference type="InterPro" id="IPR006450">
    <property type="entry name" value="Phage_HK97_gp6-like"/>
</dbReference>
<protein>
    <submittedName>
        <fullName evidence="1">Head-tail connector protein</fullName>
    </submittedName>
</protein>
<dbReference type="RefSeq" id="WP_258731280.1">
    <property type="nucleotide sequence ID" value="NZ_JANTHZ010000001.1"/>
</dbReference>
<dbReference type="Gene3D" id="1.10.3230.30">
    <property type="entry name" value="Phage gp6-like head-tail connector protein"/>
    <property type="match status" value="1"/>
</dbReference>
<dbReference type="EMBL" id="JANTHZ010000001">
    <property type="protein sequence ID" value="MCS0494337.1"/>
    <property type="molecule type" value="Genomic_DNA"/>
</dbReference>
<dbReference type="InterPro" id="IPR021146">
    <property type="entry name" value="Phage_gp6-like_head-tail"/>
</dbReference>
<proteinExistence type="predicted"/>
<keyword evidence="2" id="KW-1185">Reference proteome</keyword>
<evidence type="ECO:0000313" key="1">
    <source>
        <dbReference type="EMBL" id="MCS0494337.1"/>
    </source>
</evidence>
<dbReference type="NCBIfam" id="TIGR01560">
    <property type="entry name" value="put_DNA_pack"/>
    <property type="match status" value="1"/>
</dbReference>
<dbReference type="Pfam" id="PF05135">
    <property type="entry name" value="Phage_connect_1"/>
    <property type="match status" value="1"/>
</dbReference>
<dbReference type="CDD" id="cd08054">
    <property type="entry name" value="gp6"/>
    <property type="match status" value="1"/>
</dbReference>